<keyword evidence="4" id="KW-1185">Reference proteome</keyword>
<keyword evidence="1" id="KW-0547">Nucleotide-binding</keyword>
<dbReference type="InterPro" id="IPR001806">
    <property type="entry name" value="Small_GTPase"/>
</dbReference>
<dbReference type="PRINTS" id="PR00449">
    <property type="entry name" value="RASTRNSFRMNG"/>
</dbReference>
<dbReference type="InterPro" id="IPR005225">
    <property type="entry name" value="Small_GTP-bd"/>
</dbReference>
<dbReference type="PANTHER" id="PTHR47977">
    <property type="entry name" value="RAS-RELATED PROTEIN RAB"/>
    <property type="match status" value="1"/>
</dbReference>
<dbReference type="SMART" id="SM00175">
    <property type="entry name" value="RAB"/>
    <property type="match status" value="1"/>
</dbReference>
<evidence type="ECO:0000256" key="1">
    <source>
        <dbReference type="ARBA" id="ARBA00022741"/>
    </source>
</evidence>
<keyword evidence="2" id="KW-0342">GTP-binding</keyword>
<sequence length="214" mass="24104">MAGDYDYVFKVLVLGDSSVGKSSLIKRFHSNVFDQRLPTTIGVDFFIHDMEVDGKKVKLQLWDTAGEERFRQGGLTSSYYRGAHGALVVFSLTSLKSFQSVKNLWIDEFYRKSGSDTIKVLVANKCDLKDKREVNEDDIKEFADLNSMCWLETSAKDCTNVEEAFETMASKLCESHEQYLSFESERSGPGSFTLHGAYGVPEENESQGYCCNST</sequence>
<reference evidence="3 4" key="1">
    <citation type="submission" date="2022-05" db="EMBL/GenBank/DDBJ databases">
        <authorList>
            <consortium name="Genoscope - CEA"/>
            <person name="William W."/>
        </authorList>
    </citation>
    <scope>NUCLEOTIDE SEQUENCE [LARGE SCALE GENOMIC DNA]</scope>
</reference>
<dbReference type="InterPro" id="IPR027417">
    <property type="entry name" value="P-loop_NTPase"/>
</dbReference>
<evidence type="ECO:0000313" key="3">
    <source>
        <dbReference type="EMBL" id="CAH3018997.1"/>
    </source>
</evidence>
<dbReference type="Gene3D" id="3.40.50.300">
    <property type="entry name" value="P-loop containing nucleotide triphosphate hydrolases"/>
    <property type="match status" value="1"/>
</dbReference>
<gene>
    <name evidence="3" type="ORF">PEVE_00000528</name>
</gene>
<dbReference type="CDD" id="cd00154">
    <property type="entry name" value="Rab"/>
    <property type="match status" value="1"/>
</dbReference>
<evidence type="ECO:0008006" key="5">
    <source>
        <dbReference type="Google" id="ProtNLM"/>
    </source>
</evidence>
<dbReference type="Proteomes" id="UP001159427">
    <property type="component" value="Unassembled WGS sequence"/>
</dbReference>
<dbReference type="PROSITE" id="PS51419">
    <property type="entry name" value="RAB"/>
    <property type="match status" value="1"/>
</dbReference>
<protein>
    <recommendedName>
        <fullName evidence="5">Ras-related protein Rab-18</fullName>
    </recommendedName>
</protein>
<dbReference type="Pfam" id="PF00071">
    <property type="entry name" value="Ras"/>
    <property type="match status" value="1"/>
</dbReference>
<dbReference type="SUPFAM" id="SSF52540">
    <property type="entry name" value="P-loop containing nucleoside triphosphate hydrolases"/>
    <property type="match status" value="1"/>
</dbReference>
<dbReference type="SMART" id="SM00176">
    <property type="entry name" value="RAN"/>
    <property type="match status" value="1"/>
</dbReference>
<proteinExistence type="predicted"/>
<organism evidence="3 4">
    <name type="scientific">Porites evermanni</name>
    <dbReference type="NCBI Taxonomy" id="104178"/>
    <lineage>
        <taxon>Eukaryota</taxon>
        <taxon>Metazoa</taxon>
        <taxon>Cnidaria</taxon>
        <taxon>Anthozoa</taxon>
        <taxon>Hexacorallia</taxon>
        <taxon>Scleractinia</taxon>
        <taxon>Fungiina</taxon>
        <taxon>Poritidae</taxon>
        <taxon>Porites</taxon>
    </lineage>
</organism>
<name>A0ABN8LP47_9CNID</name>
<dbReference type="PROSITE" id="PS51421">
    <property type="entry name" value="RAS"/>
    <property type="match status" value="1"/>
</dbReference>
<comment type="caution">
    <text evidence="3">The sequence shown here is derived from an EMBL/GenBank/DDBJ whole genome shotgun (WGS) entry which is preliminary data.</text>
</comment>
<dbReference type="SMART" id="SM00173">
    <property type="entry name" value="RAS"/>
    <property type="match status" value="1"/>
</dbReference>
<dbReference type="SMART" id="SM00174">
    <property type="entry name" value="RHO"/>
    <property type="match status" value="1"/>
</dbReference>
<evidence type="ECO:0000256" key="2">
    <source>
        <dbReference type="ARBA" id="ARBA00023134"/>
    </source>
</evidence>
<dbReference type="InterPro" id="IPR050227">
    <property type="entry name" value="Rab"/>
</dbReference>
<dbReference type="EMBL" id="CALNXI010000102">
    <property type="protein sequence ID" value="CAH3018997.1"/>
    <property type="molecule type" value="Genomic_DNA"/>
</dbReference>
<evidence type="ECO:0000313" key="4">
    <source>
        <dbReference type="Proteomes" id="UP001159427"/>
    </source>
</evidence>
<dbReference type="NCBIfam" id="TIGR00231">
    <property type="entry name" value="small_GTP"/>
    <property type="match status" value="1"/>
</dbReference>
<accession>A0ABN8LP47</accession>